<dbReference type="PANTHER" id="PTHR42705">
    <property type="entry name" value="BIFUNCTIONAL NON-HOMOLOGOUS END JOINING PROTEIN LIGD"/>
    <property type="match status" value="1"/>
</dbReference>
<evidence type="ECO:0000313" key="3">
    <source>
        <dbReference type="EMBL" id="RKQ87210.1"/>
    </source>
</evidence>
<keyword evidence="4" id="KW-1185">Reference proteome</keyword>
<comment type="caution">
    <text evidence="3">The sequence shown here is derived from an EMBL/GenBank/DDBJ whole genome shotgun (WGS) entry which is preliminary data.</text>
</comment>
<dbReference type="OrthoDB" id="4296267at2"/>
<dbReference type="InterPro" id="IPR052171">
    <property type="entry name" value="NHEJ_LigD"/>
</dbReference>
<evidence type="ECO:0000313" key="4">
    <source>
        <dbReference type="Proteomes" id="UP000278962"/>
    </source>
</evidence>
<dbReference type="Gene3D" id="3.90.920.10">
    <property type="entry name" value="DNA primase, PRIM domain"/>
    <property type="match status" value="1"/>
</dbReference>
<dbReference type="Proteomes" id="UP000278962">
    <property type="component" value="Unassembled WGS sequence"/>
</dbReference>
<proteinExistence type="predicted"/>
<gene>
    <name evidence="3" type="ORF">C8N24_5230</name>
</gene>
<dbReference type="RefSeq" id="WP_121255566.1">
    <property type="nucleotide sequence ID" value="NZ_RBIL01000002.1"/>
</dbReference>
<dbReference type="CDD" id="cd04865">
    <property type="entry name" value="LigD_Pol_like_2"/>
    <property type="match status" value="1"/>
</dbReference>
<name>A0A660L6L8_9ACTN</name>
<dbReference type="Pfam" id="PF21686">
    <property type="entry name" value="LigD_Prim-Pol"/>
    <property type="match status" value="1"/>
</dbReference>
<organism evidence="3 4">
    <name type="scientific">Solirubrobacter pauli</name>
    <dbReference type="NCBI Taxonomy" id="166793"/>
    <lineage>
        <taxon>Bacteria</taxon>
        <taxon>Bacillati</taxon>
        <taxon>Actinomycetota</taxon>
        <taxon>Thermoleophilia</taxon>
        <taxon>Solirubrobacterales</taxon>
        <taxon>Solirubrobacteraceae</taxon>
        <taxon>Solirubrobacter</taxon>
    </lineage>
</organism>
<feature type="domain" description="DNA ligase D polymerase" evidence="2">
    <location>
        <begin position="32"/>
        <end position="282"/>
    </location>
</feature>
<accession>A0A660L6L8</accession>
<dbReference type="InterPro" id="IPR014145">
    <property type="entry name" value="LigD_pol_dom"/>
</dbReference>
<feature type="compositionally biased region" description="Basic and acidic residues" evidence="1">
    <location>
        <begin position="320"/>
        <end position="337"/>
    </location>
</feature>
<dbReference type="GO" id="GO:0016874">
    <property type="term" value="F:ligase activity"/>
    <property type="evidence" value="ECO:0007669"/>
    <property type="project" value="UniProtKB-KW"/>
</dbReference>
<dbReference type="PANTHER" id="PTHR42705:SF3">
    <property type="entry name" value="ATP-DEPENDENT DNA LIGASE"/>
    <property type="match status" value="1"/>
</dbReference>
<protein>
    <submittedName>
        <fullName evidence="3">DNA ligase D-like protein (Predicted polymerase)</fullName>
    </submittedName>
</protein>
<reference evidence="3 4" key="1">
    <citation type="submission" date="2018-10" db="EMBL/GenBank/DDBJ databases">
        <title>Genomic Encyclopedia of Archaeal and Bacterial Type Strains, Phase II (KMG-II): from individual species to whole genera.</title>
        <authorList>
            <person name="Goeker M."/>
        </authorList>
    </citation>
    <scope>NUCLEOTIDE SEQUENCE [LARGE SCALE GENOMIC DNA]</scope>
    <source>
        <strain evidence="3 4">DSM 14954</strain>
    </source>
</reference>
<evidence type="ECO:0000259" key="2">
    <source>
        <dbReference type="Pfam" id="PF21686"/>
    </source>
</evidence>
<feature type="region of interest" description="Disordered" evidence="1">
    <location>
        <begin position="306"/>
        <end position="383"/>
    </location>
</feature>
<dbReference type="EMBL" id="RBIL01000002">
    <property type="protein sequence ID" value="RKQ87210.1"/>
    <property type="molecule type" value="Genomic_DNA"/>
</dbReference>
<dbReference type="AlphaFoldDB" id="A0A660L6L8"/>
<evidence type="ECO:0000256" key="1">
    <source>
        <dbReference type="SAM" id="MobiDB-lite"/>
    </source>
</evidence>
<keyword evidence="3" id="KW-0436">Ligase</keyword>
<sequence>MAKSEYTMLEVAGREVRLSNPAKVYFPKPGWTKLDLATYYLTVGEAALRHVRERPTMMKRFVSGIMEEPIWQKRVPQKVPDWLQTATVSFPSGRTAEELVANDAAHLVWAVNLGVIDFNPWPCRRADLDRPDELRVDLDPGDGVAWDDVRRVALVADEVLRDHGLRGYPKTSGSKGIHILVRITPDWEFLEVRRAALALAREVERRAPDLATSKWWKEERHGVFVDYNQNARDRTVASGYSVRPTPDARVSCALEWSEVADVEPGDLRIDTVPARLAAVGDPAASIDDVPGSLEALLDLARRDEEGGLGDAPWPPHFPKAAREPKRVQPSRDRDRPAHRGRAGDPQPGGPPPGVSLGGSQRGFGAKPRTGQGHLHEFEEDGDA</sequence>